<feature type="region of interest" description="Disordered" evidence="1">
    <location>
        <begin position="38"/>
        <end position="123"/>
    </location>
</feature>
<evidence type="ECO:0000256" key="1">
    <source>
        <dbReference type="SAM" id="MobiDB-lite"/>
    </source>
</evidence>
<comment type="caution">
    <text evidence="2">The sequence shown here is derived from an EMBL/GenBank/DDBJ whole genome shotgun (WGS) entry which is preliminary data.</text>
</comment>
<name>A0A1Y2BVX6_9FUNG</name>
<feature type="compositionally biased region" description="Basic and acidic residues" evidence="1">
    <location>
        <begin position="97"/>
        <end position="123"/>
    </location>
</feature>
<protein>
    <submittedName>
        <fullName evidence="2">Uncharacterized protein</fullName>
    </submittedName>
</protein>
<evidence type="ECO:0000313" key="3">
    <source>
        <dbReference type="Proteomes" id="UP000193642"/>
    </source>
</evidence>
<feature type="compositionally biased region" description="Basic residues" evidence="1">
    <location>
        <begin position="57"/>
        <end position="69"/>
    </location>
</feature>
<keyword evidence="3" id="KW-1185">Reference proteome</keyword>
<dbReference type="OrthoDB" id="10382602at2759"/>
<accession>A0A1Y2BVX6</accession>
<evidence type="ECO:0000313" key="2">
    <source>
        <dbReference type="EMBL" id="ORY38824.1"/>
    </source>
</evidence>
<reference evidence="2 3" key="1">
    <citation type="submission" date="2016-07" db="EMBL/GenBank/DDBJ databases">
        <title>Pervasive Adenine N6-methylation of Active Genes in Fungi.</title>
        <authorList>
            <consortium name="DOE Joint Genome Institute"/>
            <person name="Mondo S.J."/>
            <person name="Dannebaum R.O."/>
            <person name="Kuo R.C."/>
            <person name="Labutti K."/>
            <person name="Haridas S."/>
            <person name="Kuo A."/>
            <person name="Salamov A."/>
            <person name="Ahrendt S.R."/>
            <person name="Lipzen A."/>
            <person name="Sullivan W."/>
            <person name="Andreopoulos W.B."/>
            <person name="Clum A."/>
            <person name="Lindquist E."/>
            <person name="Daum C."/>
            <person name="Ramamoorthy G.K."/>
            <person name="Gryganskyi A."/>
            <person name="Culley D."/>
            <person name="Magnuson J.K."/>
            <person name="James T.Y."/>
            <person name="O'Malley M.A."/>
            <person name="Stajich J.E."/>
            <person name="Spatafora J.W."/>
            <person name="Visel A."/>
            <person name="Grigoriev I.V."/>
        </authorList>
    </citation>
    <scope>NUCLEOTIDE SEQUENCE [LARGE SCALE GENOMIC DNA]</scope>
    <source>
        <strain evidence="2 3">JEL800</strain>
    </source>
</reference>
<proteinExistence type="predicted"/>
<dbReference type="Proteomes" id="UP000193642">
    <property type="component" value="Unassembled WGS sequence"/>
</dbReference>
<dbReference type="AlphaFoldDB" id="A0A1Y2BVX6"/>
<organism evidence="2 3">
    <name type="scientific">Rhizoclosmatium globosum</name>
    <dbReference type="NCBI Taxonomy" id="329046"/>
    <lineage>
        <taxon>Eukaryota</taxon>
        <taxon>Fungi</taxon>
        <taxon>Fungi incertae sedis</taxon>
        <taxon>Chytridiomycota</taxon>
        <taxon>Chytridiomycota incertae sedis</taxon>
        <taxon>Chytridiomycetes</taxon>
        <taxon>Chytridiales</taxon>
        <taxon>Chytriomycetaceae</taxon>
        <taxon>Rhizoclosmatium</taxon>
    </lineage>
</organism>
<sequence length="123" mass="13826">MAAAAAKMQRRKTIDRRHASQSDIDLVCLQPTLEPKQGTAEYQSLARRPSRNDSVKRKPSRSNSVKRKPSQNSIPSRHNSLKVAQPQSERSSFSRVKINERTVDLGEEEVKTPDMDAVPKKSS</sequence>
<dbReference type="EMBL" id="MCGO01000042">
    <property type="protein sequence ID" value="ORY38824.1"/>
    <property type="molecule type" value="Genomic_DNA"/>
</dbReference>
<feature type="region of interest" description="Disordered" evidence="1">
    <location>
        <begin position="1"/>
        <end position="23"/>
    </location>
</feature>
<gene>
    <name evidence="2" type="ORF">BCR33DRAFT_741325</name>
</gene>
<feature type="compositionally biased region" description="Polar residues" evidence="1">
    <location>
        <begin position="85"/>
        <end position="94"/>
    </location>
</feature>